<dbReference type="GO" id="GO:0000981">
    <property type="term" value="F:DNA-binding transcription factor activity, RNA polymerase II-specific"/>
    <property type="evidence" value="ECO:0007669"/>
    <property type="project" value="InterPro"/>
</dbReference>
<keyword evidence="3" id="KW-0805">Transcription regulation</keyword>
<dbReference type="SUPFAM" id="SSF57701">
    <property type="entry name" value="Zn2/Cys6 DNA-binding domain"/>
    <property type="match status" value="1"/>
</dbReference>
<evidence type="ECO:0000256" key="4">
    <source>
        <dbReference type="ARBA" id="ARBA00023163"/>
    </source>
</evidence>
<dbReference type="PROSITE" id="PS00463">
    <property type="entry name" value="ZN2_CY6_FUNGAL_1"/>
    <property type="match status" value="1"/>
</dbReference>
<evidence type="ECO:0000256" key="2">
    <source>
        <dbReference type="ARBA" id="ARBA00022723"/>
    </source>
</evidence>
<accession>A0A507B4U1</accession>
<dbReference type="InterPro" id="IPR007219">
    <property type="entry name" value="XnlR_reg_dom"/>
</dbReference>
<dbReference type="CDD" id="cd12148">
    <property type="entry name" value="fungal_TF_MHR"/>
    <property type="match status" value="1"/>
</dbReference>
<dbReference type="GO" id="GO:0008270">
    <property type="term" value="F:zinc ion binding"/>
    <property type="evidence" value="ECO:0007669"/>
    <property type="project" value="InterPro"/>
</dbReference>
<dbReference type="RefSeq" id="XP_030994070.1">
    <property type="nucleotide sequence ID" value="XM_031141703.1"/>
</dbReference>
<dbReference type="InterPro" id="IPR050815">
    <property type="entry name" value="TF_fung"/>
</dbReference>
<dbReference type="Proteomes" id="UP000319257">
    <property type="component" value="Unassembled WGS sequence"/>
</dbReference>
<gene>
    <name evidence="8" type="ORF">E0L32_007006</name>
</gene>
<dbReference type="PANTHER" id="PTHR47338">
    <property type="entry name" value="ZN(II)2CYS6 TRANSCRIPTION FACTOR (EUROFUNG)-RELATED"/>
    <property type="match status" value="1"/>
</dbReference>
<dbReference type="PANTHER" id="PTHR47338:SF9">
    <property type="entry name" value="ZN(II)2CYS6 TRANSCRIPTION FACTOR (EUROFUNG)"/>
    <property type="match status" value="1"/>
</dbReference>
<evidence type="ECO:0000313" key="9">
    <source>
        <dbReference type="Proteomes" id="UP000319257"/>
    </source>
</evidence>
<dbReference type="EMBL" id="SKBQ01000041">
    <property type="protein sequence ID" value="TPX12359.1"/>
    <property type="molecule type" value="Genomic_DNA"/>
</dbReference>
<dbReference type="InParanoid" id="A0A507B4U1"/>
<feature type="region of interest" description="Disordered" evidence="6">
    <location>
        <begin position="129"/>
        <end position="154"/>
    </location>
</feature>
<dbReference type="GeneID" id="41974453"/>
<dbReference type="Pfam" id="PF00172">
    <property type="entry name" value="Zn_clus"/>
    <property type="match status" value="1"/>
</dbReference>
<dbReference type="SMART" id="SM00066">
    <property type="entry name" value="GAL4"/>
    <property type="match status" value="1"/>
</dbReference>
<dbReference type="Pfam" id="PF04082">
    <property type="entry name" value="Fungal_trans"/>
    <property type="match status" value="1"/>
</dbReference>
<dbReference type="PROSITE" id="PS50048">
    <property type="entry name" value="ZN2_CY6_FUNGAL_2"/>
    <property type="match status" value="1"/>
</dbReference>
<keyword evidence="9" id="KW-1185">Reference proteome</keyword>
<dbReference type="InterPro" id="IPR001138">
    <property type="entry name" value="Zn2Cys6_DnaBD"/>
</dbReference>
<sequence>MSDDSDGGESRRKRIRQACLNCRRKKVRCGGEKPICTFCSKLSQTCVYTEDGRSHRRGPPSVHVAGEGLSDALDGAFASRITSVEERLTRMEGTLERFERQDKLYTWAPKDIVADHVTHSLLSSLVQASPRPQLPQQPSPSSHTGSMAGQMPLDGRMTESSTLLDMPTAVPSALGGFVQPPLHTLIFAADVYFRFYHNQPFSLFHEATFRKRLAAGELPEHQIWALLAVARRYSTLPDLQLSAVDDAICFAKRAWDCMKLPWSGAARLEEAVPVIQTILLIVSIELPACECASAFMKLGFAIRLAMFSSMQHDAAKSLSPQVREERRRTFWSLYLQDKLVSLTKEWFPVLRDEECPLRLPCSEPAFQEGREETTPTLADFSGDCLDAAAVDSCCPLALITVMGSVLSRVSQYVLRESRYAQHGPPWSSSSPYASISSTLLQLEMHFGMGDQVADGLRKRCFIDGAVDQHLAGSYVYSKAVFHLSHCLLHHPFLLQQRLKVLGQKAPPTFIRSAWQICRTHAMSLTSLKDMRDHNVVIVTSLYGYCIMVAGTIHVLAMNDEDPKVREEGSKHYKAALEFLRELSCYWKHASLMVRAPKPNSVQRHQANRYLKPQTRRLERFAQQNKVRHPSLDPSNQDAKALWLSVDYAQLSTVTRPGTPTEENDTFSQADFFLPANGFFDFANLSMLGEATDSFANFPLLDGNLLQDTHTIA</sequence>
<feature type="domain" description="Zn(2)-C6 fungal-type" evidence="7">
    <location>
        <begin position="18"/>
        <end position="48"/>
    </location>
</feature>
<dbReference type="SMART" id="SM00906">
    <property type="entry name" value="Fungal_trans"/>
    <property type="match status" value="1"/>
</dbReference>
<dbReference type="InterPro" id="IPR036864">
    <property type="entry name" value="Zn2-C6_fun-type_DNA-bd_sf"/>
</dbReference>
<evidence type="ECO:0000313" key="8">
    <source>
        <dbReference type="EMBL" id="TPX12359.1"/>
    </source>
</evidence>
<keyword evidence="4" id="KW-0804">Transcription</keyword>
<dbReference type="OrthoDB" id="424974at2759"/>
<evidence type="ECO:0000256" key="6">
    <source>
        <dbReference type="SAM" id="MobiDB-lite"/>
    </source>
</evidence>
<reference evidence="8 9" key="1">
    <citation type="submission" date="2019-06" db="EMBL/GenBank/DDBJ databases">
        <title>Draft genome sequence of the filamentous fungus Phialemoniopsis curvata isolated from diesel fuel.</title>
        <authorList>
            <person name="Varaljay V.A."/>
            <person name="Lyon W.J."/>
            <person name="Crouch A.L."/>
            <person name="Drake C.E."/>
            <person name="Hollomon J.M."/>
            <person name="Nadeau L.J."/>
            <person name="Nunn H.S."/>
            <person name="Stevenson B.S."/>
            <person name="Bojanowski C.L."/>
            <person name="Crookes-Goodson W.J."/>
        </authorList>
    </citation>
    <scope>NUCLEOTIDE SEQUENCE [LARGE SCALE GENOMIC DNA]</scope>
    <source>
        <strain evidence="8 9">D216</strain>
    </source>
</reference>
<evidence type="ECO:0000259" key="7">
    <source>
        <dbReference type="PROSITE" id="PS50048"/>
    </source>
</evidence>
<dbReference type="GO" id="GO:0006351">
    <property type="term" value="P:DNA-templated transcription"/>
    <property type="evidence" value="ECO:0007669"/>
    <property type="project" value="InterPro"/>
</dbReference>
<evidence type="ECO:0000256" key="5">
    <source>
        <dbReference type="ARBA" id="ARBA00023242"/>
    </source>
</evidence>
<organism evidence="8 9">
    <name type="scientific">Thyridium curvatum</name>
    <dbReference type="NCBI Taxonomy" id="1093900"/>
    <lineage>
        <taxon>Eukaryota</taxon>
        <taxon>Fungi</taxon>
        <taxon>Dikarya</taxon>
        <taxon>Ascomycota</taxon>
        <taxon>Pezizomycotina</taxon>
        <taxon>Sordariomycetes</taxon>
        <taxon>Sordariomycetidae</taxon>
        <taxon>Thyridiales</taxon>
        <taxon>Thyridiaceae</taxon>
        <taxon>Thyridium</taxon>
    </lineage>
</organism>
<comment type="subcellular location">
    <subcellularLocation>
        <location evidence="1">Nucleus</location>
    </subcellularLocation>
</comment>
<proteinExistence type="predicted"/>
<comment type="caution">
    <text evidence="8">The sequence shown here is derived from an EMBL/GenBank/DDBJ whole genome shotgun (WGS) entry which is preliminary data.</text>
</comment>
<dbReference type="GO" id="GO:0003677">
    <property type="term" value="F:DNA binding"/>
    <property type="evidence" value="ECO:0007669"/>
    <property type="project" value="InterPro"/>
</dbReference>
<dbReference type="STRING" id="1093900.A0A507B4U1"/>
<evidence type="ECO:0000256" key="1">
    <source>
        <dbReference type="ARBA" id="ARBA00004123"/>
    </source>
</evidence>
<evidence type="ECO:0000256" key="3">
    <source>
        <dbReference type="ARBA" id="ARBA00023015"/>
    </source>
</evidence>
<keyword evidence="5" id="KW-0539">Nucleus</keyword>
<protein>
    <recommendedName>
        <fullName evidence="7">Zn(2)-C6 fungal-type domain-containing protein</fullName>
    </recommendedName>
</protein>
<keyword evidence="2" id="KW-0479">Metal-binding</keyword>
<dbReference type="Gene3D" id="4.10.240.10">
    <property type="entry name" value="Zn(2)-C6 fungal-type DNA-binding domain"/>
    <property type="match status" value="1"/>
</dbReference>
<dbReference type="AlphaFoldDB" id="A0A507B4U1"/>
<dbReference type="CDD" id="cd00067">
    <property type="entry name" value="GAL4"/>
    <property type="match status" value="1"/>
</dbReference>
<name>A0A507B4U1_9PEZI</name>
<dbReference type="GO" id="GO:0005634">
    <property type="term" value="C:nucleus"/>
    <property type="evidence" value="ECO:0007669"/>
    <property type="project" value="UniProtKB-SubCell"/>
</dbReference>